<proteinExistence type="predicted"/>
<organism evidence="1">
    <name type="scientific">bioreactor metagenome</name>
    <dbReference type="NCBI Taxonomy" id="1076179"/>
    <lineage>
        <taxon>unclassified sequences</taxon>
        <taxon>metagenomes</taxon>
        <taxon>ecological metagenomes</taxon>
    </lineage>
</organism>
<protein>
    <submittedName>
        <fullName evidence="1">Uncharacterized protein</fullName>
    </submittedName>
</protein>
<comment type="caution">
    <text evidence="1">The sequence shown here is derived from an EMBL/GenBank/DDBJ whole genome shotgun (WGS) entry which is preliminary data.</text>
</comment>
<sequence>MQTHFVGLCRPPGQIQPARTALPGADGILPVEAGHKVAARIAHDGHIQFADQVDHVAAKAVRVSRRVTRLIDAAVHSAAQVLDEGAIQALVDLPDGKITVQDHFCFFH</sequence>
<reference evidence="1" key="1">
    <citation type="submission" date="2019-08" db="EMBL/GenBank/DDBJ databases">
        <authorList>
            <person name="Kucharzyk K."/>
            <person name="Murdoch R.W."/>
            <person name="Higgins S."/>
            <person name="Loffler F."/>
        </authorList>
    </citation>
    <scope>NUCLEOTIDE SEQUENCE</scope>
</reference>
<accession>A0A645FX81</accession>
<dbReference type="AlphaFoldDB" id="A0A645FX81"/>
<name>A0A645FX81_9ZZZZ</name>
<evidence type="ECO:0000313" key="1">
    <source>
        <dbReference type="EMBL" id="MPN16523.1"/>
    </source>
</evidence>
<gene>
    <name evidence="1" type="ORF">SDC9_163867</name>
</gene>
<dbReference type="EMBL" id="VSSQ01063493">
    <property type="protein sequence ID" value="MPN16523.1"/>
    <property type="molecule type" value="Genomic_DNA"/>
</dbReference>